<accession>A0A1X1TC72</accession>
<dbReference type="EMBL" id="AP022613">
    <property type="protein sequence ID" value="BBZ38777.1"/>
    <property type="molecule type" value="Genomic_DNA"/>
</dbReference>
<dbReference type="AlphaFoldDB" id="A0A1X1TC72"/>
<keyword evidence="2" id="KW-1185">Reference proteome</keyword>
<reference evidence="1 2" key="1">
    <citation type="journal article" date="2019" name="Emerg. Microbes Infect.">
        <title>Comprehensive subspecies identification of 175 nontuberculous mycobacteria species based on 7547 genomic profiles.</title>
        <authorList>
            <person name="Matsumoto Y."/>
            <person name="Kinjo T."/>
            <person name="Motooka D."/>
            <person name="Nabeya D."/>
            <person name="Jung N."/>
            <person name="Uechi K."/>
            <person name="Horii T."/>
            <person name="Iida T."/>
            <person name="Fujita J."/>
            <person name="Nakamura S."/>
        </authorList>
    </citation>
    <scope>NUCLEOTIDE SEQUENCE [LARGE SCALE GENOMIC DNA]</scope>
    <source>
        <strain evidence="1 2">JCM 14738</strain>
    </source>
</reference>
<evidence type="ECO:0000313" key="2">
    <source>
        <dbReference type="Proteomes" id="UP000467385"/>
    </source>
</evidence>
<gene>
    <name evidence="1" type="ORF">MCNS_18400</name>
</gene>
<dbReference type="Proteomes" id="UP000467385">
    <property type="component" value="Chromosome"/>
</dbReference>
<sequence>MKPRGDANIRDILSTVASLRAARDPFKISRIALYVALASLVLAGCTLLLTDIGSESVAAHIGTWLHHLSVSPRGWLRETLR</sequence>
<dbReference type="STRING" id="44010.AWC00_12880"/>
<evidence type="ECO:0000313" key="1">
    <source>
        <dbReference type="EMBL" id="BBZ38777.1"/>
    </source>
</evidence>
<proteinExistence type="predicted"/>
<name>A0A1X1TC72_9MYCO</name>
<organism evidence="1 2">
    <name type="scientific">Mycobacterium conspicuum</name>
    <dbReference type="NCBI Taxonomy" id="44010"/>
    <lineage>
        <taxon>Bacteria</taxon>
        <taxon>Bacillati</taxon>
        <taxon>Actinomycetota</taxon>
        <taxon>Actinomycetes</taxon>
        <taxon>Mycobacteriales</taxon>
        <taxon>Mycobacteriaceae</taxon>
        <taxon>Mycobacterium</taxon>
    </lineage>
</organism>
<protein>
    <submittedName>
        <fullName evidence="1">Uncharacterized protein</fullName>
    </submittedName>
</protein>